<dbReference type="FunFam" id="3.90.1150.10:FF:000065">
    <property type="entry name" value="Selenocysteine lyase"/>
    <property type="match status" value="1"/>
</dbReference>
<dbReference type="Gene3D" id="3.90.1150.10">
    <property type="entry name" value="Aspartate Aminotransferase, domain 1"/>
    <property type="match status" value="1"/>
</dbReference>
<dbReference type="Gene3D" id="1.10.260.50">
    <property type="match status" value="1"/>
</dbReference>
<dbReference type="EMBL" id="CAXITT010000204">
    <property type="protein sequence ID" value="CAL1535505.1"/>
    <property type="molecule type" value="Genomic_DNA"/>
</dbReference>
<dbReference type="SUPFAM" id="SSF53383">
    <property type="entry name" value="PLP-dependent transferases"/>
    <property type="match status" value="1"/>
</dbReference>
<keyword evidence="5" id="KW-0963">Cytoplasm</keyword>
<evidence type="ECO:0000256" key="9">
    <source>
        <dbReference type="ARBA" id="ARBA00037407"/>
    </source>
</evidence>
<evidence type="ECO:0000256" key="3">
    <source>
        <dbReference type="ARBA" id="ARBA00009236"/>
    </source>
</evidence>
<reference evidence="13 14" key="1">
    <citation type="submission" date="2024-04" db="EMBL/GenBank/DDBJ databases">
        <authorList>
            <consortium name="Genoscope - CEA"/>
            <person name="William W."/>
        </authorList>
    </citation>
    <scope>NUCLEOTIDE SEQUENCE [LARGE SCALE GENOMIC DNA]</scope>
</reference>
<dbReference type="PIRSF" id="PIRSF005572">
    <property type="entry name" value="NifS"/>
    <property type="match status" value="1"/>
</dbReference>
<comment type="subcellular location">
    <subcellularLocation>
        <location evidence="2">Cytoplasm</location>
        <location evidence="2">Cytosol</location>
    </subcellularLocation>
</comment>
<dbReference type="GO" id="GO:0016740">
    <property type="term" value="F:transferase activity"/>
    <property type="evidence" value="ECO:0007669"/>
    <property type="project" value="UniProtKB-KW"/>
</dbReference>
<name>A0AAV2HN75_LYMST</name>
<dbReference type="InterPro" id="IPR015422">
    <property type="entry name" value="PyrdxlP-dep_Trfase_small"/>
</dbReference>
<evidence type="ECO:0000259" key="12">
    <source>
        <dbReference type="Pfam" id="PF00266"/>
    </source>
</evidence>
<evidence type="ECO:0000256" key="4">
    <source>
        <dbReference type="ARBA" id="ARBA00011738"/>
    </source>
</evidence>
<evidence type="ECO:0000256" key="6">
    <source>
        <dbReference type="ARBA" id="ARBA00022679"/>
    </source>
</evidence>
<comment type="function">
    <text evidence="9">Catalyzes the decomposition of L-selenocysteine to L-alanine and elemental selenium.</text>
</comment>
<comment type="caution">
    <text evidence="13">The sequence shown here is derived from an EMBL/GenBank/DDBJ whole genome shotgun (WGS) entry which is preliminary data.</text>
</comment>
<sequence>MHHWCRSLLGLKLTLSDSGRRLTFNFNYSLIKLKFILIDSQQTQSIQHLASKMVYLDYNATTPLADEVIQAITHSLSVAWGNPSSCHDIGTKANHVIKEARQHVASMIGAKATDIIFTSGGTEGNNWILQTAVQHYQKAFEAKIKSIGDMDVKRNKPHFITSNIEHDSIKLVLEHFKDQEIADVTFLPVSKSSGAVHVEDVVAAVTPSTVMISIMLANNETGVIQPISDIGRRIKSINRQRGDNQRILLHTDAAQAIGKIGVNVEDLGVDYLTIVGHKFYGPRIGAVYVLNPGTSTPLYPLFFGGGQERNLRPGTENTPMIAGLGKAAELVHINLDLYSSKMQEVRDYLEEKLESCFGDSVCFNGRFKDSQRLPNTCNVSFIGKSAMPGHEILSQVPSIQASVGAACHAQDRPSHILLAIGISDFVARRALRISVGRETTKQDIDAAVQDLQKLFNKT</sequence>
<keyword evidence="7" id="KW-0663">Pyridoxal phosphate</keyword>
<dbReference type="Pfam" id="PF00266">
    <property type="entry name" value="Aminotran_5"/>
    <property type="match status" value="1"/>
</dbReference>
<dbReference type="Proteomes" id="UP001497497">
    <property type="component" value="Unassembled WGS sequence"/>
</dbReference>
<keyword evidence="8" id="KW-0456">Lyase</keyword>
<evidence type="ECO:0000256" key="1">
    <source>
        <dbReference type="ARBA" id="ARBA00001933"/>
    </source>
</evidence>
<evidence type="ECO:0000313" key="14">
    <source>
        <dbReference type="Proteomes" id="UP001497497"/>
    </source>
</evidence>
<accession>A0AAV2HN75</accession>
<keyword evidence="6" id="KW-0808">Transferase</keyword>
<protein>
    <recommendedName>
        <fullName evidence="11">Selenocysteine lyase</fullName>
        <ecNumber evidence="10">4.4.1.16</ecNumber>
    </recommendedName>
</protein>
<dbReference type="FunFam" id="3.40.640.10:FF:000083">
    <property type="entry name" value="Selenocysteine lyase"/>
    <property type="match status" value="1"/>
</dbReference>
<keyword evidence="14" id="KW-1185">Reference proteome</keyword>
<comment type="subunit">
    <text evidence="4">Homodimer.</text>
</comment>
<evidence type="ECO:0000256" key="7">
    <source>
        <dbReference type="ARBA" id="ARBA00022898"/>
    </source>
</evidence>
<evidence type="ECO:0000256" key="11">
    <source>
        <dbReference type="ARBA" id="ARBA00040554"/>
    </source>
</evidence>
<feature type="domain" description="Aminotransferase class V" evidence="12">
    <location>
        <begin position="54"/>
        <end position="446"/>
    </location>
</feature>
<dbReference type="PANTHER" id="PTHR11601:SF62">
    <property type="entry name" value="SELENOCYSTEINE LYASE"/>
    <property type="match status" value="1"/>
</dbReference>
<dbReference type="InterPro" id="IPR016454">
    <property type="entry name" value="Cysteine_dSase"/>
</dbReference>
<dbReference type="GO" id="GO:0005829">
    <property type="term" value="C:cytosol"/>
    <property type="evidence" value="ECO:0007669"/>
    <property type="project" value="UniProtKB-SubCell"/>
</dbReference>
<evidence type="ECO:0000256" key="2">
    <source>
        <dbReference type="ARBA" id="ARBA00004514"/>
    </source>
</evidence>
<proteinExistence type="inferred from homology"/>
<dbReference type="Gene3D" id="3.40.640.10">
    <property type="entry name" value="Type I PLP-dependent aspartate aminotransferase-like (Major domain)"/>
    <property type="match status" value="1"/>
</dbReference>
<dbReference type="InterPro" id="IPR015421">
    <property type="entry name" value="PyrdxlP-dep_Trfase_major"/>
</dbReference>
<dbReference type="InterPro" id="IPR015424">
    <property type="entry name" value="PyrdxlP-dep_Trfase"/>
</dbReference>
<comment type="cofactor">
    <cofactor evidence="1">
        <name>pyridoxal 5'-phosphate</name>
        <dbReference type="ChEBI" id="CHEBI:597326"/>
    </cofactor>
</comment>
<dbReference type="GO" id="GO:0009000">
    <property type="term" value="F:selenocysteine lyase activity"/>
    <property type="evidence" value="ECO:0007669"/>
    <property type="project" value="UniProtKB-EC"/>
</dbReference>
<evidence type="ECO:0000256" key="10">
    <source>
        <dbReference type="ARBA" id="ARBA00039054"/>
    </source>
</evidence>
<organism evidence="13 14">
    <name type="scientific">Lymnaea stagnalis</name>
    <name type="common">Great pond snail</name>
    <name type="synonym">Helix stagnalis</name>
    <dbReference type="NCBI Taxonomy" id="6523"/>
    <lineage>
        <taxon>Eukaryota</taxon>
        <taxon>Metazoa</taxon>
        <taxon>Spiralia</taxon>
        <taxon>Lophotrochozoa</taxon>
        <taxon>Mollusca</taxon>
        <taxon>Gastropoda</taxon>
        <taxon>Heterobranchia</taxon>
        <taxon>Euthyneura</taxon>
        <taxon>Panpulmonata</taxon>
        <taxon>Hygrophila</taxon>
        <taxon>Lymnaeoidea</taxon>
        <taxon>Lymnaeidae</taxon>
        <taxon>Lymnaea</taxon>
    </lineage>
</organism>
<dbReference type="InterPro" id="IPR000192">
    <property type="entry name" value="Aminotrans_V_dom"/>
</dbReference>
<comment type="similarity">
    <text evidence="3">Belongs to the class-V pyridoxal-phosphate-dependent aminotransferase family.</text>
</comment>
<dbReference type="AlphaFoldDB" id="A0AAV2HN75"/>
<dbReference type="PANTHER" id="PTHR11601">
    <property type="entry name" value="CYSTEINE DESULFURYLASE FAMILY MEMBER"/>
    <property type="match status" value="1"/>
</dbReference>
<evidence type="ECO:0000313" key="13">
    <source>
        <dbReference type="EMBL" id="CAL1535505.1"/>
    </source>
</evidence>
<evidence type="ECO:0000256" key="5">
    <source>
        <dbReference type="ARBA" id="ARBA00022490"/>
    </source>
</evidence>
<gene>
    <name evidence="13" type="ORF">GSLYS_00009465001</name>
</gene>
<dbReference type="EC" id="4.4.1.16" evidence="10"/>
<evidence type="ECO:0000256" key="8">
    <source>
        <dbReference type="ARBA" id="ARBA00023239"/>
    </source>
</evidence>